<gene>
    <name evidence="12" type="ORF">EB796_011656</name>
</gene>
<dbReference type="PANTHER" id="PTHR12942">
    <property type="entry name" value="STEP II SPLICING FACTOR SLU7"/>
    <property type="match status" value="1"/>
</dbReference>
<comment type="similarity">
    <text evidence="2 8">Belongs to the SLU7 family.</text>
</comment>
<evidence type="ECO:0000256" key="5">
    <source>
        <dbReference type="ARBA" id="ARBA00022728"/>
    </source>
</evidence>
<evidence type="ECO:0000256" key="4">
    <source>
        <dbReference type="ARBA" id="ARBA00022664"/>
    </source>
</evidence>
<keyword evidence="5 8" id="KW-0747">Spliceosome</keyword>
<evidence type="ECO:0000256" key="9">
    <source>
        <dbReference type="SAM" id="Coils"/>
    </source>
</evidence>
<sequence>MSFILNQPPSMIAKEAKERAEVDGDEPAKKSREDYKKQKELEEARKAGTVPAMQDESGKDINPHIPQYIMQAPWYIQSKVPTLKHQRIHDEKKKVFASLEKWQKKGIKEGPVATKYRKGACDNCGAMTHKKKDCLERPRKVLAKYSGADIRPDEHIPETIGFDYEGKRDEWKSYDTDTYNEEKQEEHEKLEEAKRQLKTTKLDQMIESGETSEMKARDSDDEDELKYADDVDMPGQKFETKQRITVRNLRIREDTAKYLFNLDVNSAYYDPKTRAMRGNPLQGTNKDPSTSYQGENFARATGDANNMALQQKFAWDAFERGADVHLQADPTKLELLNREYKQRKDTHEDSKKDAILNKYGGVEHLQAPPKELLLAQTENYVEYSRTGMVVKGQEKAVIKSRYEEDVYFNNHTSVWGSYWSCGKWGYKCCYSTIKESYCTGEKGRDAAGMEQSAVSQMLGDVGEAAGERDSETEEPVKSLMEQHQEKLEKKRSKNKKKKSKRSKKKRRRKESSSSDSSESAESEDEEIKKERKIREYMKKQEAEEKRNALLLKMDERKRPFNSMVDVKEPNEEEMEAYRRRMKLSEDPMSRFLT</sequence>
<dbReference type="PANTHER" id="PTHR12942:SF2">
    <property type="entry name" value="PRE-MRNA-SPLICING FACTOR SLU7"/>
    <property type="match status" value="1"/>
</dbReference>
<dbReference type="GO" id="GO:0030628">
    <property type="term" value="F:pre-mRNA 3'-splice site binding"/>
    <property type="evidence" value="ECO:0007669"/>
    <property type="project" value="UniProtKB-UniRule"/>
</dbReference>
<dbReference type="EMBL" id="VXIV02001762">
    <property type="protein sequence ID" value="KAF6030034.1"/>
    <property type="molecule type" value="Genomic_DNA"/>
</dbReference>
<feature type="compositionally biased region" description="Basic and acidic residues" evidence="10">
    <location>
        <begin position="465"/>
        <end position="488"/>
    </location>
</feature>
<dbReference type="GO" id="GO:0000398">
    <property type="term" value="P:mRNA splicing, via spliceosome"/>
    <property type="evidence" value="ECO:0007669"/>
    <property type="project" value="UniProtKB-UniRule"/>
</dbReference>
<feature type="domain" description="Pre-mRNA-splicing factor SLU7" evidence="11">
    <location>
        <begin position="163"/>
        <end position="417"/>
    </location>
</feature>
<comment type="function">
    <text evidence="8">Involved in pre-mRNA splicing.</text>
</comment>
<evidence type="ECO:0000256" key="1">
    <source>
        <dbReference type="ARBA" id="ARBA00004123"/>
    </source>
</evidence>
<dbReference type="InterPro" id="IPR021715">
    <property type="entry name" value="Slu7_dom"/>
</dbReference>
<evidence type="ECO:0000256" key="7">
    <source>
        <dbReference type="ARBA" id="ARBA00023242"/>
    </source>
</evidence>
<keyword evidence="4 8" id="KW-0507">mRNA processing</keyword>
<name>A0A7J7JWF0_BUGNE</name>
<keyword evidence="6 8" id="KW-0508">mRNA splicing</keyword>
<keyword evidence="9" id="KW-0175">Coiled coil</keyword>
<dbReference type="AlphaFoldDB" id="A0A7J7JWF0"/>
<comment type="caution">
    <text evidence="12">The sequence shown here is derived from an EMBL/GenBank/DDBJ whole genome shotgun (WGS) entry which is preliminary data.</text>
</comment>
<evidence type="ECO:0000256" key="6">
    <source>
        <dbReference type="ARBA" id="ARBA00023187"/>
    </source>
</evidence>
<dbReference type="GO" id="GO:0005681">
    <property type="term" value="C:spliceosomal complex"/>
    <property type="evidence" value="ECO:0007669"/>
    <property type="project" value="UniProtKB-UniRule"/>
</dbReference>
<comment type="subunit">
    <text evidence="8">Associated with the spliceosome.</text>
</comment>
<comment type="subcellular location">
    <subcellularLocation>
        <location evidence="1 8">Nucleus</location>
    </subcellularLocation>
</comment>
<feature type="region of interest" description="Disordered" evidence="10">
    <location>
        <begin position="461"/>
        <end position="530"/>
    </location>
</feature>
<evidence type="ECO:0000256" key="2">
    <source>
        <dbReference type="ARBA" id="ARBA00007203"/>
    </source>
</evidence>
<feature type="region of interest" description="Disordered" evidence="10">
    <location>
        <begin position="1"/>
        <end position="62"/>
    </location>
</feature>
<evidence type="ECO:0000256" key="3">
    <source>
        <dbReference type="ARBA" id="ARBA00021377"/>
    </source>
</evidence>
<dbReference type="InterPro" id="IPR039974">
    <property type="entry name" value="Splicing_factor_SLU7"/>
</dbReference>
<dbReference type="Pfam" id="PF11708">
    <property type="entry name" value="Slu7"/>
    <property type="match status" value="1"/>
</dbReference>
<feature type="coiled-coil region" evidence="9">
    <location>
        <begin position="176"/>
        <end position="203"/>
    </location>
</feature>
<dbReference type="Proteomes" id="UP000593567">
    <property type="component" value="Unassembled WGS sequence"/>
</dbReference>
<evidence type="ECO:0000256" key="8">
    <source>
        <dbReference type="RuleBase" id="RU367071"/>
    </source>
</evidence>
<feature type="compositionally biased region" description="Basic residues" evidence="10">
    <location>
        <begin position="489"/>
        <end position="509"/>
    </location>
</feature>
<accession>A0A7J7JWF0</accession>
<evidence type="ECO:0000256" key="10">
    <source>
        <dbReference type="SAM" id="MobiDB-lite"/>
    </source>
</evidence>
<evidence type="ECO:0000313" key="13">
    <source>
        <dbReference type="Proteomes" id="UP000593567"/>
    </source>
</evidence>
<proteinExistence type="inferred from homology"/>
<protein>
    <recommendedName>
        <fullName evidence="3 8">Pre-mRNA-splicing factor SLU7</fullName>
    </recommendedName>
</protein>
<reference evidence="12" key="1">
    <citation type="submission" date="2020-06" db="EMBL/GenBank/DDBJ databases">
        <title>Draft genome of Bugula neritina, a colonial animal packing powerful symbionts and potential medicines.</title>
        <authorList>
            <person name="Rayko M."/>
        </authorList>
    </citation>
    <scope>NUCLEOTIDE SEQUENCE [LARGE SCALE GENOMIC DNA]</scope>
    <source>
        <strain evidence="12">Kwan_BN1</strain>
    </source>
</reference>
<evidence type="ECO:0000259" key="11">
    <source>
        <dbReference type="Pfam" id="PF11708"/>
    </source>
</evidence>
<organism evidence="12 13">
    <name type="scientific">Bugula neritina</name>
    <name type="common">Brown bryozoan</name>
    <name type="synonym">Sertularia neritina</name>
    <dbReference type="NCBI Taxonomy" id="10212"/>
    <lineage>
        <taxon>Eukaryota</taxon>
        <taxon>Metazoa</taxon>
        <taxon>Spiralia</taxon>
        <taxon>Lophotrochozoa</taxon>
        <taxon>Bryozoa</taxon>
        <taxon>Gymnolaemata</taxon>
        <taxon>Cheilostomatida</taxon>
        <taxon>Flustrina</taxon>
        <taxon>Buguloidea</taxon>
        <taxon>Bugulidae</taxon>
        <taxon>Bugula</taxon>
    </lineage>
</organism>
<evidence type="ECO:0000313" key="12">
    <source>
        <dbReference type="EMBL" id="KAF6030034.1"/>
    </source>
</evidence>
<dbReference type="OrthoDB" id="249612at2759"/>
<feature type="compositionally biased region" description="Basic and acidic residues" evidence="10">
    <location>
        <begin position="14"/>
        <end position="46"/>
    </location>
</feature>
<keyword evidence="7 8" id="KW-0539">Nucleus</keyword>
<keyword evidence="13" id="KW-1185">Reference proteome</keyword>